<comment type="caution">
    <text evidence="3">The sequence shown here is derived from an EMBL/GenBank/DDBJ whole genome shotgun (WGS) entry which is preliminary data.</text>
</comment>
<dbReference type="OrthoDB" id="9807055at2"/>
<sequence length="240" mass="27019">MMKRLHASRGRALPALVIVQLVVAVIALAVLVVVALEIRPLLEEKEQLEASIGDYQSQIARYREDIERLDVQLQETRRELEETRERLEQTADMSRFTHPLDPVDLKDLFSRYPHASRGLELIMHLRERNVGWRLGGQNPDVGFDSPSFAAFVLEELGLLEGGFEPGESLLATSRRLFERLPPTGSPEVGDLVFYPAGYVLFFYRDQDGQPFVIGMTPMGIAALDPDFAVPVGFRRSGLSR</sequence>
<keyword evidence="4" id="KW-1185">Reference proteome</keyword>
<name>A0A1V3NDG3_9GAMM</name>
<evidence type="ECO:0000313" key="3">
    <source>
        <dbReference type="EMBL" id="OOG22983.1"/>
    </source>
</evidence>
<accession>A0A1V3NDG3</accession>
<organism evidence="3 4">
    <name type="scientific">Thioalkalivibrio denitrificans</name>
    <dbReference type="NCBI Taxonomy" id="108003"/>
    <lineage>
        <taxon>Bacteria</taxon>
        <taxon>Pseudomonadati</taxon>
        <taxon>Pseudomonadota</taxon>
        <taxon>Gammaproteobacteria</taxon>
        <taxon>Chromatiales</taxon>
        <taxon>Ectothiorhodospiraceae</taxon>
        <taxon>Thioalkalivibrio</taxon>
    </lineage>
</organism>
<dbReference type="Proteomes" id="UP000189462">
    <property type="component" value="Unassembled WGS sequence"/>
</dbReference>
<dbReference type="RefSeq" id="WP_077279600.1">
    <property type="nucleotide sequence ID" value="NZ_MVBK01000081.1"/>
</dbReference>
<evidence type="ECO:0000256" key="2">
    <source>
        <dbReference type="SAM" id="Phobius"/>
    </source>
</evidence>
<dbReference type="STRING" id="108003.B1C78_13080"/>
<proteinExistence type="predicted"/>
<gene>
    <name evidence="3" type="ORF">B1C78_13080</name>
</gene>
<keyword evidence="2" id="KW-1133">Transmembrane helix</keyword>
<protein>
    <submittedName>
        <fullName evidence="3">Uncharacterized protein</fullName>
    </submittedName>
</protein>
<dbReference type="AlphaFoldDB" id="A0A1V3NDG3"/>
<feature type="transmembrane region" description="Helical" evidence="2">
    <location>
        <begin position="12"/>
        <end position="36"/>
    </location>
</feature>
<feature type="coiled-coil region" evidence="1">
    <location>
        <begin position="45"/>
        <end position="93"/>
    </location>
</feature>
<keyword evidence="2" id="KW-0812">Transmembrane</keyword>
<keyword evidence="1" id="KW-0175">Coiled coil</keyword>
<reference evidence="3 4" key="1">
    <citation type="submission" date="2017-02" db="EMBL/GenBank/DDBJ databases">
        <title>Genomic diversity within the haloalkaliphilic genus Thioalkalivibrio.</title>
        <authorList>
            <person name="Ahn A.-C."/>
            <person name="Meier-Kolthoff J."/>
            <person name="Overmars L."/>
            <person name="Richter M."/>
            <person name="Woyke T."/>
            <person name="Sorokin D.Y."/>
            <person name="Muyzer G."/>
        </authorList>
    </citation>
    <scope>NUCLEOTIDE SEQUENCE [LARGE SCALE GENOMIC DNA]</scope>
    <source>
        <strain evidence="3 4">ALJD</strain>
    </source>
</reference>
<evidence type="ECO:0000256" key="1">
    <source>
        <dbReference type="SAM" id="Coils"/>
    </source>
</evidence>
<evidence type="ECO:0000313" key="4">
    <source>
        <dbReference type="Proteomes" id="UP000189462"/>
    </source>
</evidence>
<keyword evidence="2" id="KW-0472">Membrane</keyword>
<dbReference type="EMBL" id="MVBK01000081">
    <property type="protein sequence ID" value="OOG22983.1"/>
    <property type="molecule type" value="Genomic_DNA"/>
</dbReference>